<sequence>MDNKTHMMFHDEDVREAGIEEGILRGKKETLVKTVRLLQQMQIPETQIKQKLQTDFALSEDEITALLATVNSH</sequence>
<evidence type="ECO:0000313" key="1">
    <source>
        <dbReference type="EMBL" id="EEU30582.1"/>
    </source>
</evidence>
<keyword evidence="2" id="KW-1185">Reference proteome</keyword>
<dbReference type="HOGENOM" id="CLU_144096_0_0_9"/>
<gene>
    <name evidence="1" type="ORF">HMPREF0501_00960</name>
</gene>
<organism evidence="1 2">
    <name type="scientific">Limosilactobacillus coleohominis 101-4-CHN</name>
    <dbReference type="NCBI Taxonomy" id="575594"/>
    <lineage>
        <taxon>Bacteria</taxon>
        <taxon>Bacillati</taxon>
        <taxon>Bacillota</taxon>
        <taxon>Bacilli</taxon>
        <taxon>Lactobacillales</taxon>
        <taxon>Lactobacillaceae</taxon>
        <taxon>Limosilactobacillus</taxon>
    </lineage>
</organism>
<proteinExistence type="predicted"/>
<accession>C7XV51</accession>
<evidence type="ECO:0000313" key="2">
    <source>
        <dbReference type="Proteomes" id="UP000003987"/>
    </source>
</evidence>
<dbReference type="AlphaFoldDB" id="C7XV51"/>
<name>C7XV51_9LACO</name>
<dbReference type="RefSeq" id="WP_006916793.1">
    <property type="nucleotide sequence ID" value="NZ_GG698803.1"/>
</dbReference>
<reference evidence="1 2" key="1">
    <citation type="submission" date="2009-06" db="EMBL/GenBank/DDBJ databases">
        <title>The Genome Sequence of Lactobacillus coleohominis strain 101-4-CHN.</title>
        <authorList>
            <consortium name="The Broad Institute Genome Sequencing Platform"/>
            <person name="Ward D."/>
            <person name="Young S.K."/>
            <person name="Zeng Q."/>
            <person name="Koehrsen M."/>
            <person name="Alvarado L."/>
            <person name="Berlin A."/>
            <person name="Borenstein D."/>
            <person name="Chen Z."/>
            <person name="Engels R."/>
            <person name="Freedman E."/>
            <person name="Gellesch M."/>
            <person name="Goldberg J."/>
            <person name="Griggs A."/>
            <person name="Gujja S."/>
            <person name="Heiman D."/>
            <person name="Hepburn T."/>
            <person name="Howarth C."/>
            <person name="Jen D."/>
            <person name="Larson L."/>
            <person name="Lewis B."/>
            <person name="Mehta T."/>
            <person name="Park D."/>
            <person name="Pearson M."/>
            <person name="Roberts A."/>
            <person name="Saif S."/>
            <person name="Shea T."/>
            <person name="Shenoy N."/>
            <person name="Sisk P."/>
            <person name="Stolte C."/>
            <person name="Sykes S."/>
            <person name="Walk T."/>
            <person name="White J."/>
            <person name="Yandava C."/>
            <person name="Liu Y."/>
            <person name="Xu Q."/>
            <person name="Lander E."/>
            <person name="Nusbaum C."/>
            <person name="Galagan J."/>
            <person name="Birren B."/>
        </authorList>
    </citation>
    <scope>NUCLEOTIDE SEQUENCE [LARGE SCALE GENOMIC DNA]</scope>
    <source>
        <strain evidence="1 2">101-4-CHN</strain>
    </source>
</reference>
<dbReference type="Proteomes" id="UP000003987">
    <property type="component" value="Unassembled WGS sequence"/>
</dbReference>
<protein>
    <recommendedName>
        <fullName evidence="3">DUF4351 domain-containing protein</fullName>
    </recommendedName>
</protein>
<evidence type="ECO:0008006" key="3">
    <source>
        <dbReference type="Google" id="ProtNLM"/>
    </source>
</evidence>
<dbReference type="EMBL" id="GG698803">
    <property type="protein sequence ID" value="EEU30582.1"/>
    <property type="molecule type" value="Genomic_DNA"/>
</dbReference>